<comment type="caution">
    <text evidence="2">The sequence shown here is derived from an EMBL/GenBank/DDBJ whole genome shotgun (WGS) entry which is preliminary data.</text>
</comment>
<dbReference type="STRING" id="4795.A0A225W3Z7"/>
<dbReference type="InterPro" id="IPR002110">
    <property type="entry name" value="Ankyrin_rpt"/>
</dbReference>
<dbReference type="PROSITE" id="PS50297">
    <property type="entry name" value="ANK_REP_REGION"/>
    <property type="match status" value="1"/>
</dbReference>
<evidence type="ECO:0000313" key="2">
    <source>
        <dbReference type="EMBL" id="OWZ12473.1"/>
    </source>
</evidence>
<protein>
    <submittedName>
        <fullName evidence="2">Uncharacterized protein</fullName>
    </submittedName>
</protein>
<accession>A0A225W3Z7</accession>
<name>A0A225W3Z7_9STRA</name>
<dbReference type="OrthoDB" id="20282at2759"/>
<dbReference type="PROSITE" id="PS50088">
    <property type="entry name" value="ANK_REPEAT"/>
    <property type="match status" value="1"/>
</dbReference>
<dbReference type="SUPFAM" id="SSF48403">
    <property type="entry name" value="Ankyrin repeat"/>
    <property type="match status" value="1"/>
</dbReference>
<dbReference type="Gene3D" id="1.25.40.20">
    <property type="entry name" value="Ankyrin repeat-containing domain"/>
    <property type="match status" value="1"/>
</dbReference>
<dbReference type="AlphaFoldDB" id="A0A225W3Z7"/>
<gene>
    <name evidence="2" type="ORF">PHMEG_00014358</name>
</gene>
<keyword evidence="1" id="KW-0040">ANK repeat</keyword>
<evidence type="ECO:0000313" key="3">
    <source>
        <dbReference type="Proteomes" id="UP000198211"/>
    </source>
</evidence>
<dbReference type="EMBL" id="NBNE01001836">
    <property type="protein sequence ID" value="OWZ12473.1"/>
    <property type="molecule type" value="Genomic_DNA"/>
</dbReference>
<sequence length="89" mass="10182">MLVNTGAIIELIDDEGCIPLLTAAQFGYVDIVQFFIHRGTNIKLCGDFQIQPPLMVAYFSGYTKFINFCTSRFLLTTLRDLLWWTKLIS</sequence>
<evidence type="ECO:0000256" key="1">
    <source>
        <dbReference type="PROSITE-ProRule" id="PRU00023"/>
    </source>
</evidence>
<reference evidence="3" key="1">
    <citation type="submission" date="2017-03" db="EMBL/GenBank/DDBJ databases">
        <title>Phytopthora megakarya and P. palmivora, two closely related causual agents of cacao black pod achieved similar genome size and gene model numbers by different mechanisms.</title>
        <authorList>
            <person name="Ali S."/>
            <person name="Shao J."/>
            <person name="Larry D.J."/>
            <person name="Kronmiller B."/>
            <person name="Shen D."/>
            <person name="Strem M.D."/>
            <person name="Melnick R.L."/>
            <person name="Guiltinan M.J."/>
            <person name="Tyler B.M."/>
            <person name="Meinhardt L.W."/>
            <person name="Bailey B.A."/>
        </authorList>
    </citation>
    <scope>NUCLEOTIDE SEQUENCE [LARGE SCALE GENOMIC DNA]</scope>
    <source>
        <strain evidence="3">zdho120</strain>
    </source>
</reference>
<organism evidence="2 3">
    <name type="scientific">Phytophthora megakarya</name>
    <dbReference type="NCBI Taxonomy" id="4795"/>
    <lineage>
        <taxon>Eukaryota</taxon>
        <taxon>Sar</taxon>
        <taxon>Stramenopiles</taxon>
        <taxon>Oomycota</taxon>
        <taxon>Peronosporomycetes</taxon>
        <taxon>Peronosporales</taxon>
        <taxon>Peronosporaceae</taxon>
        <taxon>Phytophthora</taxon>
    </lineage>
</organism>
<dbReference type="InterPro" id="IPR036770">
    <property type="entry name" value="Ankyrin_rpt-contain_sf"/>
</dbReference>
<dbReference type="Proteomes" id="UP000198211">
    <property type="component" value="Unassembled WGS sequence"/>
</dbReference>
<proteinExistence type="predicted"/>
<feature type="repeat" description="ANK" evidence="1">
    <location>
        <begin position="15"/>
        <end position="47"/>
    </location>
</feature>
<dbReference type="Pfam" id="PF00023">
    <property type="entry name" value="Ank"/>
    <property type="match status" value="1"/>
</dbReference>
<keyword evidence="3" id="KW-1185">Reference proteome</keyword>